<accession>A0A480APT0</accession>
<dbReference type="InterPro" id="IPR029229">
    <property type="entry name" value="Alkyl_sulf_C"/>
</dbReference>
<sequence length="653" mass="70815">MAMTATTDHDTPLPGPPGARPATAITRACQHAARRWLPLTDTRSFDDARRGHVADLPKGAVTRANGGPVWNLAAYGFLAEEEAPDSVHPGLWRHARVNMVTGLFQVVDRVWQVRGLDIANMTIIEGDTGLIVIDPLISTEVAAAGMALYFEHRPTKPVVAMVYSHSHVDHFGGVRGVIDEADVRAGRVQVIAPAGFLEEAVSENLLAGNAMSRRALFQFGPLLPKGVRGQVDAGLGKTTSTGTVTLIAPTVVITQPVERHVIDGVECVFELTPGAEAPAELIIHHPGLRVLNMTEIASQNFHNLLPLRGAQARDALAWSRYLDGALQRYGAASDVLIAQHHWPVWGGADIDGFLRRQRDLYRYVHDQTLRLMNHGLLASEIAERLQLPQALLDDWACHGFYGTVKHNVKAIVQRYLGAYDGNPAHLDPLPPADAARKTLQYMGGADAVLQRAQADFDAGEYRWVAQVCAMVCHAGAPGDAPVQRAQALGADALEQLGYQAESATWRNAYLQAVMELRHGVPQLPPTSVAVRDIVRALPLGQFLDMLAMRLDGAKAAGLHLRLNWRITDTGDCALLNLEHSALTHRIGVQADDVDASVAMDRATLDDIALQKLSLADGLQGGRVQVQGRAQALVQLMSMLDQFSRMFPVVGPRP</sequence>
<dbReference type="Gene3D" id="3.30.1050.10">
    <property type="entry name" value="SCP2 sterol-binding domain"/>
    <property type="match status" value="1"/>
</dbReference>
<dbReference type="SUPFAM" id="SSF55718">
    <property type="entry name" value="SCP-like"/>
    <property type="match status" value="1"/>
</dbReference>
<feature type="region of interest" description="Disordered" evidence="5">
    <location>
        <begin position="1"/>
        <end position="22"/>
    </location>
</feature>
<keyword evidence="1" id="KW-0479">Metal-binding</keyword>
<dbReference type="InterPro" id="IPR001279">
    <property type="entry name" value="Metallo-B-lactamas"/>
</dbReference>
<evidence type="ECO:0000256" key="5">
    <source>
        <dbReference type="SAM" id="MobiDB-lite"/>
    </source>
</evidence>
<evidence type="ECO:0000256" key="3">
    <source>
        <dbReference type="ARBA" id="ARBA00022833"/>
    </source>
</evidence>
<dbReference type="Pfam" id="PF14863">
    <property type="entry name" value="Alkyl_sulf_dimr"/>
    <property type="match status" value="1"/>
</dbReference>
<evidence type="ECO:0000259" key="6">
    <source>
        <dbReference type="SMART" id="SM00849"/>
    </source>
</evidence>
<feature type="domain" description="Metallo-beta-lactamase" evidence="6">
    <location>
        <begin position="118"/>
        <end position="340"/>
    </location>
</feature>
<dbReference type="GO" id="GO:0018741">
    <property type="term" value="F:linear primary-alkylsulfatase activity"/>
    <property type="evidence" value="ECO:0007669"/>
    <property type="project" value="InterPro"/>
</dbReference>
<organism evidence="7 8">
    <name type="scientific">Pseudaquabacterium pictum</name>
    <dbReference type="NCBI Taxonomy" id="2315236"/>
    <lineage>
        <taxon>Bacteria</taxon>
        <taxon>Pseudomonadati</taxon>
        <taxon>Pseudomonadota</taxon>
        <taxon>Betaproteobacteria</taxon>
        <taxon>Burkholderiales</taxon>
        <taxon>Sphaerotilaceae</taxon>
        <taxon>Pseudaquabacterium</taxon>
    </lineage>
</organism>
<dbReference type="SUPFAM" id="SSF56281">
    <property type="entry name" value="Metallo-hydrolase/oxidoreductase"/>
    <property type="match status" value="1"/>
</dbReference>
<dbReference type="InterPro" id="IPR036527">
    <property type="entry name" value="SCP2_sterol-bd_dom_sf"/>
</dbReference>
<dbReference type="PANTHER" id="PTHR43223">
    <property type="entry name" value="ALKYL/ARYL-SULFATASE"/>
    <property type="match status" value="1"/>
</dbReference>
<keyword evidence="8" id="KW-1185">Reference proteome</keyword>
<keyword evidence="2" id="KW-0378">Hydrolase</keyword>
<dbReference type="Pfam" id="PF00753">
    <property type="entry name" value="Lactamase_B"/>
    <property type="match status" value="1"/>
</dbReference>
<dbReference type="Gene3D" id="3.60.15.30">
    <property type="entry name" value="Metallo-beta-lactamase domain"/>
    <property type="match status" value="1"/>
</dbReference>
<dbReference type="GO" id="GO:0046872">
    <property type="term" value="F:metal ion binding"/>
    <property type="evidence" value="ECO:0007669"/>
    <property type="project" value="UniProtKB-KW"/>
</dbReference>
<reference evidence="8" key="1">
    <citation type="submission" date="2019-03" db="EMBL/GenBank/DDBJ databases">
        <title>Aquabacterium pictum sp.nov., the first bacteriochlorophyll a-containing freshwater bacterium in the genus Aquabacterium of the class Betaproteobacteria.</title>
        <authorList>
            <person name="Hirose S."/>
            <person name="Tank M."/>
            <person name="Hara E."/>
            <person name="Tamaki H."/>
            <person name="Takaichi S."/>
            <person name="Haruta S."/>
            <person name="Hanada S."/>
        </authorList>
    </citation>
    <scope>NUCLEOTIDE SEQUENCE [LARGE SCALE GENOMIC DNA]</scope>
    <source>
        <strain evidence="8">W35</strain>
    </source>
</reference>
<dbReference type="Pfam" id="PF14864">
    <property type="entry name" value="Alkyl_sulf_C"/>
    <property type="match status" value="1"/>
</dbReference>
<dbReference type="Gene3D" id="1.25.40.880">
    <property type="entry name" value="Alkyl sulfatase, dimerisation domain"/>
    <property type="match status" value="1"/>
</dbReference>
<evidence type="ECO:0000313" key="7">
    <source>
        <dbReference type="EMBL" id="GCL61675.1"/>
    </source>
</evidence>
<dbReference type="PANTHER" id="PTHR43223:SF1">
    <property type="entry name" value="ALKYL_ARYL-SULFATASE BDS1"/>
    <property type="match status" value="1"/>
</dbReference>
<proteinExistence type="inferred from homology"/>
<dbReference type="GO" id="GO:0046983">
    <property type="term" value="F:protein dimerization activity"/>
    <property type="evidence" value="ECO:0007669"/>
    <property type="project" value="InterPro"/>
</dbReference>
<name>A0A480APT0_9BURK</name>
<dbReference type="EMBL" id="BJCL01000001">
    <property type="protein sequence ID" value="GCL61675.1"/>
    <property type="molecule type" value="Genomic_DNA"/>
</dbReference>
<gene>
    <name evidence="7" type="ORF">AQPW35_07560</name>
</gene>
<evidence type="ECO:0000256" key="4">
    <source>
        <dbReference type="ARBA" id="ARBA00033751"/>
    </source>
</evidence>
<dbReference type="AlphaFoldDB" id="A0A480APT0"/>
<dbReference type="FunFam" id="3.60.15.30:FF:000001">
    <property type="entry name" value="Alkyl/aryl-sulfatase BDS1"/>
    <property type="match status" value="1"/>
</dbReference>
<evidence type="ECO:0000256" key="2">
    <source>
        <dbReference type="ARBA" id="ARBA00022801"/>
    </source>
</evidence>
<protein>
    <submittedName>
        <fullName evidence="7">Alkyl sulfatase</fullName>
    </submittedName>
</protein>
<dbReference type="OrthoDB" id="9815874at2"/>
<evidence type="ECO:0000256" key="1">
    <source>
        <dbReference type="ARBA" id="ARBA00022723"/>
    </source>
</evidence>
<dbReference type="InterPro" id="IPR044097">
    <property type="entry name" value="Bds1/SdsA1_MBL-fold"/>
</dbReference>
<dbReference type="SMART" id="SM00849">
    <property type="entry name" value="Lactamase_B"/>
    <property type="match status" value="1"/>
</dbReference>
<keyword evidence="3" id="KW-0862">Zinc</keyword>
<dbReference type="CDD" id="cd07710">
    <property type="entry name" value="arylsulfatase_Sdsa1-like_MBL-fold"/>
    <property type="match status" value="1"/>
</dbReference>
<dbReference type="InterPro" id="IPR038536">
    <property type="entry name" value="Alkyl/aryl-sulf_dimr_sf"/>
</dbReference>
<dbReference type="Proteomes" id="UP000301751">
    <property type="component" value="Unassembled WGS sequence"/>
</dbReference>
<dbReference type="GO" id="GO:0018909">
    <property type="term" value="P:dodecyl sulfate metabolic process"/>
    <property type="evidence" value="ECO:0007669"/>
    <property type="project" value="InterPro"/>
</dbReference>
<dbReference type="InterPro" id="IPR029228">
    <property type="entry name" value="Alkyl_sulf_dimr"/>
</dbReference>
<evidence type="ECO:0000313" key="8">
    <source>
        <dbReference type="Proteomes" id="UP000301751"/>
    </source>
</evidence>
<dbReference type="InterPro" id="IPR052195">
    <property type="entry name" value="Bact_Alkyl/Aryl-Sulfatase"/>
</dbReference>
<comment type="caution">
    <text evidence="7">The sequence shown here is derived from an EMBL/GenBank/DDBJ whole genome shotgun (WGS) entry which is preliminary data.</text>
</comment>
<dbReference type="InterPro" id="IPR036866">
    <property type="entry name" value="RibonucZ/Hydroxyglut_hydro"/>
</dbReference>
<comment type="similarity">
    <text evidence="4">Belongs to the metallo-beta-lactamase superfamily. Type III sulfatase family.</text>
</comment>